<name>A0A382CMI4_9ZZZZ</name>
<organism evidence="2">
    <name type="scientific">marine metagenome</name>
    <dbReference type="NCBI Taxonomy" id="408172"/>
    <lineage>
        <taxon>unclassified sequences</taxon>
        <taxon>metagenomes</taxon>
        <taxon>ecological metagenomes</taxon>
    </lineage>
</organism>
<reference evidence="2" key="1">
    <citation type="submission" date="2018-05" db="EMBL/GenBank/DDBJ databases">
        <authorList>
            <person name="Lanie J.A."/>
            <person name="Ng W.-L."/>
            <person name="Kazmierczak K.M."/>
            <person name="Andrzejewski T.M."/>
            <person name="Davidsen T.M."/>
            <person name="Wayne K.J."/>
            <person name="Tettelin H."/>
            <person name="Glass J.I."/>
            <person name="Rusch D."/>
            <person name="Podicherti R."/>
            <person name="Tsui H.-C.T."/>
            <person name="Winkler M.E."/>
        </authorList>
    </citation>
    <scope>NUCLEOTIDE SEQUENCE</scope>
</reference>
<feature type="non-terminal residue" evidence="2">
    <location>
        <position position="1"/>
    </location>
</feature>
<evidence type="ECO:0000313" key="2">
    <source>
        <dbReference type="EMBL" id="SVB26493.1"/>
    </source>
</evidence>
<gene>
    <name evidence="2" type="ORF">METZ01_LOCUS179347</name>
</gene>
<feature type="transmembrane region" description="Helical" evidence="1">
    <location>
        <begin position="12"/>
        <end position="32"/>
    </location>
</feature>
<accession>A0A382CMI4</accession>
<proteinExistence type="predicted"/>
<evidence type="ECO:0000256" key="1">
    <source>
        <dbReference type="SAM" id="Phobius"/>
    </source>
</evidence>
<protein>
    <submittedName>
        <fullName evidence="2">Uncharacterized protein</fullName>
    </submittedName>
</protein>
<keyword evidence="1" id="KW-0472">Membrane</keyword>
<sequence length="92" mass="10563">VRLANLHMHPIFKYLFCGMIGLTLGISAYTRIFTDKNPPINFAGHLGTVQLAFEVVVAFLLGVWVLDLFGIVRWNDRIKARFDRLDAWLDED</sequence>
<dbReference type="AlphaFoldDB" id="A0A382CMI4"/>
<keyword evidence="1" id="KW-0812">Transmembrane</keyword>
<keyword evidence="1" id="KW-1133">Transmembrane helix</keyword>
<feature type="transmembrane region" description="Helical" evidence="1">
    <location>
        <begin position="52"/>
        <end position="72"/>
    </location>
</feature>
<dbReference type="EMBL" id="UINC01034916">
    <property type="protein sequence ID" value="SVB26493.1"/>
    <property type="molecule type" value="Genomic_DNA"/>
</dbReference>